<sequence>MLEITQKAATTPVLILIDRQISGVQPEKFCRWCTETFPSAAVMLLESAQTDISHEERQMAIAYGAVDILPAFQADNLALKGIAGIKKVVSALGGLAIDNDALVSCLLALKQDLETSPSLTQFVSSTTPNPVESAIAPDPQPQLRPIATPTNPPDKSRQKRVYRGRVY</sequence>
<accession>A0ABT7BTN9</accession>
<evidence type="ECO:0000313" key="3">
    <source>
        <dbReference type="Proteomes" id="UP001232992"/>
    </source>
</evidence>
<dbReference type="EMBL" id="JAQOSQ010000003">
    <property type="protein sequence ID" value="MDJ1182548.1"/>
    <property type="molecule type" value="Genomic_DNA"/>
</dbReference>
<evidence type="ECO:0000256" key="1">
    <source>
        <dbReference type="SAM" id="MobiDB-lite"/>
    </source>
</evidence>
<dbReference type="Proteomes" id="UP001232992">
    <property type="component" value="Unassembled WGS sequence"/>
</dbReference>
<evidence type="ECO:0000313" key="2">
    <source>
        <dbReference type="EMBL" id="MDJ1182548.1"/>
    </source>
</evidence>
<feature type="compositionally biased region" description="Basic residues" evidence="1">
    <location>
        <begin position="157"/>
        <end position="167"/>
    </location>
</feature>
<feature type="compositionally biased region" description="Polar residues" evidence="1">
    <location>
        <begin position="120"/>
        <end position="130"/>
    </location>
</feature>
<comment type="caution">
    <text evidence="2">The sequence shown here is derived from an EMBL/GenBank/DDBJ whole genome shotgun (WGS) entry which is preliminary data.</text>
</comment>
<name>A0ABT7BTN9_9CYAN</name>
<gene>
    <name evidence="2" type="ORF">PMH09_05010</name>
</gene>
<protein>
    <submittedName>
        <fullName evidence="2">Uncharacterized protein</fullName>
    </submittedName>
</protein>
<organism evidence="2 3">
    <name type="scientific">Roseofilum casamattae BLCC-M143</name>
    <dbReference type="NCBI Taxonomy" id="3022442"/>
    <lineage>
        <taxon>Bacteria</taxon>
        <taxon>Bacillati</taxon>
        <taxon>Cyanobacteriota</taxon>
        <taxon>Cyanophyceae</taxon>
        <taxon>Desertifilales</taxon>
        <taxon>Desertifilaceae</taxon>
        <taxon>Roseofilum</taxon>
        <taxon>Roseofilum casamattae</taxon>
    </lineage>
</organism>
<proteinExistence type="predicted"/>
<feature type="region of interest" description="Disordered" evidence="1">
    <location>
        <begin position="120"/>
        <end position="167"/>
    </location>
</feature>
<reference evidence="2 3" key="1">
    <citation type="submission" date="2023-01" db="EMBL/GenBank/DDBJ databases">
        <title>Novel diversity within Roseofilum (Cyanobacteria; Desertifilaceae) from marine benthic mats with descriptions of four novel species.</title>
        <authorList>
            <person name="Wang Y."/>
            <person name="Berthold D.E."/>
            <person name="Hu J."/>
            <person name="Lefler F.W."/>
            <person name="Laughinghouse H.D. IV."/>
        </authorList>
    </citation>
    <scope>NUCLEOTIDE SEQUENCE [LARGE SCALE GENOMIC DNA]</scope>
    <source>
        <strain evidence="2 3">BLCC-M143</strain>
    </source>
</reference>
<keyword evidence="3" id="KW-1185">Reference proteome</keyword>
<dbReference type="RefSeq" id="WP_283757200.1">
    <property type="nucleotide sequence ID" value="NZ_JAQOSQ010000003.1"/>
</dbReference>